<name>A0A9P7VWX5_9AGAR</name>
<gene>
    <name evidence="1" type="ORF">BT62DRAFT_888852</name>
</gene>
<dbReference type="Proteomes" id="UP000812287">
    <property type="component" value="Unassembled WGS sequence"/>
</dbReference>
<organism evidence="1 2">
    <name type="scientific">Guyanagaster necrorhizus</name>
    <dbReference type="NCBI Taxonomy" id="856835"/>
    <lineage>
        <taxon>Eukaryota</taxon>
        <taxon>Fungi</taxon>
        <taxon>Dikarya</taxon>
        <taxon>Basidiomycota</taxon>
        <taxon>Agaricomycotina</taxon>
        <taxon>Agaricomycetes</taxon>
        <taxon>Agaricomycetidae</taxon>
        <taxon>Agaricales</taxon>
        <taxon>Marasmiineae</taxon>
        <taxon>Physalacriaceae</taxon>
        <taxon>Guyanagaster</taxon>
    </lineage>
</organism>
<accession>A0A9P7VWX5</accession>
<dbReference type="GeneID" id="66105269"/>
<dbReference type="RefSeq" id="XP_043042283.1">
    <property type="nucleotide sequence ID" value="XM_043182972.1"/>
</dbReference>
<feature type="non-terminal residue" evidence="1">
    <location>
        <position position="1"/>
    </location>
</feature>
<dbReference type="OrthoDB" id="7392499at2759"/>
<reference evidence="1" key="1">
    <citation type="submission" date="2020-11" db="EMBL/GenBank/DDBJ databases">
        <title>Adaptations for nitrogen fixation in a non-lichenized fungal sporocarp promotes dispersal by wood-feeding termites.</title>
        <authorList>
            <consortium name="DOE Joint Genome Institute"/>
            <person name="Koch R.A."/>
            <person name="Yoon G."/>
            <person name="Arayal U."/>
            <person name="Lail K."/>
            <person name="Amirebrahimi M."/>
            <person name="Labutti K."/>
            <person name="Lipzen A."/>
            <person name="Riley R."/>
            <person name="Barry K."/>
            <person name="Henrissat B."/>
            <person name="Grigoriev I.V."/>
            <person name="Herr J.R."/>
            <person name="Aime M.C."/>
        </authorList>
    </citation>
    <scope>NUCLEOTIDE SEQUENCE</scope>
    <source>
        <strain evidence="1">MCA 3950</strain>
    </source>
</reference>
<comment type="caution">
    <text evidence="1">The sequence shown here is derived from an EMBL/GenBank/DDBJ whole genome shotgun (WGS) entry which is preliminary data.</text>
</comment>
<evidence type="ECO:0000313" key="1">
    <source>
        <dbReference type="EMBL" id="KAG7448783.1"/>
    </source>
</evidence>
<sequence length="67" mass="7601">HFLTHIPQPIHRNSEMNAILSEGLTSMQSFPKIHDHQSHSSQLCVQEAYPSVPRDMTVKSVSHLLLL</sequence>
<dbReference type="AlphaFoldDB" id="A0A9P7VWX5"/>
<evidence type="ECO:0000313" key="2">
    <source>
        <dbReference type="Proteomes" id="UP000812287"/>
    </source>
</evidence>
<proteinExistence type="predicted"/>
<dbReference type="EMBL" id="MU250529">
    <property type="protein sequence ID" value="KAG7448783.1"/>
    <property type="molecule type" value="Genomic_DNA"/>
</dbReference>
<keyword evidence="2" id="KW-1185">Reference proteome</keyword>
<protein>
    <submittedName>
        <fullName evidence="1">Uncharacterized protein</fullName>
    </submittedName>
</protein>